<feature type="region of interest" description="Disordered" evidence="1">
    <location>
        <begin position="974"/>
        <end position="1153"/>
    </location>
</feature>
<dbReference type="SUPFAM" id="SSF55277">
    <property type="entry name" value="GYF domain"/>
    <property type="match status" value="1"/>
</dbReference>
<evidence type="ECO:0000313" key="3">
    <source>
        <dbReference type="EnsemblMetazoa" id="XP_028155708.2"/>
    </source>
</evidence>
<feature type="compositionally biased region" description="Basic and acidic residues" evidence="1">
    <location>
        <begin position="811"/>
        <end position="921"/>
    </location>
</feature>
<protein>
    <recommendedName>
        <fullName evidence="2">GYF domain-containing protein</fullName>
    </recommendedName>
</protein>
<feature type="compositionally biased region" description="Low complexity" evidence="1">
    <location>
        <begin position="1067"/>
        <end position="1099"/>
    </location>
</feature>
<name>A0ABM5J0M8_DIAVI</name>
<accession>A0ABM5J0M8</accession>
<reference evidence="3" key="1">
    <citation type="submission" date="2025-05" db="UniProtKB">
        <authorList>
            <consortium name="EnsemblMetazoa"/>
        </authorList>
    </citation>
    <scope>IDENTIFICATION</scope>
</reference>
<dbReference type="InterPro" id="IPR035445">
    <property type="entry name" value="GYF-like_dom_sf"/>
</dbReference>
<feature type="compositionally biased region" description="Polar residues" evidence="1">
    <location>
        <begin position="1123"/>
        <end position="1133"/>
    </location>
</feature>
<keyword evidence="4" id="KW-1185">Reference proteome</keyword>
<feature type="compositionally biased region" description="Polar residues" evidence="1">
    <location>
        <begin position="1100"/>
        <end position="1117"/>
    </location>
</feature>
<feature type="compositionally biased region" description="Polar residues" evidence="1">
    <location>
        <begin position="1050"/>
        <end position="1066"/>
    </location>
</feature>
<feature type="compositionally biased region" description="Basic and acidic residues" evidence="1">
    <location>
        <begin position="1029"/>
        <end position="1048"/>
    </location>
</feature>
<dbReference type="PANTHER" id="PTHR14445">
    <property type="entry name" value="GRB10 INTERACTING GYF PROTEIN"/>
    <property type="match status" value="1"/>
</dbReference>
<dbReference type="CDD" id="cd00072">
    <property type="entry name" value="GYF"/>
    <property type="match status" value="1"/>
</dbReference>
<evidence type="ECO:0000256" key="1">
    <source>
        <dbReference type="SAM" id="MobiDB-lite"/>
    </source>
</evidence>
<dbReference type="RefSeq" id="XP_028155708.2">
    <property type="nucleotide sequence ID" value="XM_028299907.2"/>
</dbReference>
<feature type="region of interest" description="Disordered" evidence="1">
    <location>
        <begin position="699"/>
        <end position="752"/>
    </location>
</feature>
<dbReference type="GeneID" id="114349510"/>
<feature type="compositionally biased region" description="Basic and acidic residues" evidence="1">
    <location>
        <begin position="216"/>
        <end position="231"/>
    </location>
</feature>
<feature type="compositionally biased region" description="Polar residues" evidence="1">
    <location>
        <begin position="796"/>
        <end position="810"/>
    </location>
</feature>
<sequence length="1291" mass="145969">MRRNLQFRCSHLCCSHFTKCKTNIFRMTDSMNFGPDWIRNMSSEGITGGGTGGGTRYQLADYRYGREEMLALFDKNIKPPVSLTNFKCLFSETCLQPLALSPATDEEIQQRGWQPRPNAAVSGPIRGRGGSLERGGRISRGRGYQYGRPTGGYDSGWGNGEQPEWSPRKEYINQRTTSDNWRRARIDEDDGWRSGVGGPGRSGGHEKWGRSTSWRGDGDSEERTGPPERGGRTSWNDNRGPPRKSWESEDHLPEWAMENPTEGGGTFDEKGAFHGSDDEQPEGKPPNRREIISLQKSTSQQHISTKSQPPPMPSSKSTLSLVKPEDTSQKKDTIEENSMKKKEEDTLHNSKQKAPSEERKKLVPNNIPEKIDKDVPLERAKFSAPPKLSISEKPSVIANGPVNDNPRPDDSEFEKLQEDFVLKLVVDEDVPKQVPSSFEIGGIQPPPNLAAPPILDKWFYQDPQGQMQGPFSNMEMAEWFKAGYFSNQLKVRRACDERFVLLGDLIGLSGGLNPFQAGLRFPVTKMPAAEPDMLQLQYLTQMAFKQAQTRLLTEPWNAISLQQQQELAAQRLIMQQQQVAPDLQYLQQPQATNSLMHMINQMQQGNKIPGQGLVEKQPNLPGTLDPHIQMQMNNLLSMQNRLPTTSHPTNIPAGLSNTLPVNLPQPEGLSSSMPSLQTPTLNTAAMPIPGMQSNIPVSIGGSINLPRPTSRGSVEQISSTQASDPITSLLKQLQQQQQQQQQQQKQSTPPQVDSLWQQNTFTANNGTSQWQPQNEVPMSMWDLQNNPVPAVPSPPLTQSEKLQQALQPKTSKADKEKEQKQKEEAAAKELKKKKELEEKLAKKEAEEKKKLELKRQEAEKKALEEKRRKEDERIKRELEKAKKEAEEKRLRELEEKRRLKELRKAEEEAKKKSEDQKKLEEDRLRQEIKEREIRRLEEEKRLQQEQLRLAKAAPWSQANANMGLSLAEIQKAEREKRAFDAALQQQRLQEKEQQQQFQQEKAPTSHLNWAKKPVEPRKVKSLAEIQAEEQEKLAKQAAEMRHQKDKEPSPVTNNTSSSIWSSQNLTWASASSANWSSSSGGFWDESSSKQQQQQPHQQQGANKPSTVTKSNSTNTFSAAPKSQAKNPTKNTNAKVKKEESNKTNHNNNNNGPSSDEFMNWCYKVLSNISTNVDIPTFVTFLRDIESAFDVREYCKEYLGDNNATHQFAVNFLEKRRSFKPKNNAHKDDMCSPAPAITPSLQHSTEFQEVKGKNKKIKKSKMLKVDSRILGFNVTSAPDRINVGDRDYGDNS</sequence>
<dbReference type="Proteomes" id="UP001652700">
    <property type="component" value="Unplaced"/>
</dbReference>
<feature type="compositionally biased region" description="Gly residues" evidence="1">
    <location>
        <begin position="149"/>
        <end position="159"/>
    </location>
</feature>
<evidence type="ECO:0000259" key="2">
    <source>
        <dbReference type="PROSITE" id="PS50829"/>
    </source>
</evidence>
<dbReference type="PROSITE" id="PS50829">
    <property type="entry name" value="GYF"/>
    <property type="match status" value="1"/>
</dbReference>
<feature type="compositionally biased region" description="Polar residues" evidence="1">
    <location>
        <begin position="644"/>
        <end position="660"/>
    </location>
</feature>
<evidence type="ECO:0000313" key="4">
    <source>
        <dbReference type="Proteomes" id="UP001652700"/>
    </source>
</evidence>
<dbReference type="Pfam" id="PF02213">
    <property type="entry name" value="GYF"/>
    <property type="match status" value="1"/>
</dbReference>
<dbReference type="EnsemblMetazoa" id="XM_028299907.2">
    <property type="protein sequence ID" value="XP_028155708.2"/>
    <property type="gene ID" value="LOC114349510"/>
</dbReference>
<feature type="compositionally biased region" description="Basic and acidic residues" evidence="1">
    <location>
        <begin position="323"/>
        <end position="361"/>
    </location>
</feature>
<proteinExistence type="predicted"/>
<feature type="region of interest" description="Disordered" evidence="1">
    <location>
        <begin position="391"/>
        <end position="411"/>
    </location>
</feature>
<dbReference type="InterPro" id="IPR003169">
    <property type="entry name" value="GYF"/>
</dbReference>
<feature type="region of interest" description="Disordered" evidence="1">
    <location>
        <begin position="109"/>
        <end position="176"/>
    </location>
</feature>
<dbReference type="PANTHER" id="PTHR14445:SF36">
    <property type="entry name" value="FI03272P-RELATED"/>
    <property type="match status" value="1"/>
</dbReference>
<feature type="compositionally biased region" description="Basic and acidic residues" evidence="1">
    <location>
        <begin position="267"/>
        <end position="291"/>
    </location>
</feature>
<organism evidence="3 4">
    <name type="scientific">Diabrotica virgifera virgifera</name>
    <name type="common">western corn rootworm</name>
    <dbReference type="NCBI Taxonomy" id="50390"/>
    <lineage>
        <taxon>Eukaryota</taxon>
        <taxon>Metazoa</taxon>
        <taxon>Ecdysozoa</taxon>
        <taxon>Arthropoda</taxon>
        <taxon>Hexapoda</taxon>
        <taxon>Insecta</taxon>
        <taxon>Pterygota</taxon>
        <taxon>Neoptera</taxon>
        <taxon>Endopterygota</taxon>
        <taxon>Coleoptera</taxon>
        <taxon>Polyphaga</taxon>
        <taxon>Cucujiformia</taxon>
        <taxon>Chrysomeloidea</taxon>
        <taxon>Chrysomelidae</taxon>
        <taxon>Galerucinae</taxon>
        <taxon>Diabroticina</taxon>
        <taxon>Diabroticites</taxon>
        <taxon>Diabrotica</taxon>
    </lineage>
</organism>
<dbReference type="Gene3D" id="3.30.1490.40">
    <property type="match status" value="1"/>
</dbReference>
<dbReference type="InterPro" id="IPR051640">
    <property type="entry name" value="GRB10-interact_GYF"/>
</dbReference>
<feature type="domain" description="GYF" evidence="2">
    <location>
        <begin position="455"/>
        <end position="503"/>
    </location>
</feature>
<dbReference type="SMART" id="SM00444">
    <property type="entry name" value="GYF"/>
    <property type="match status" value="1"/>
</dbReference>
<feature type="compositionally biased region" description="Basic and acidic residues" evidence="1">
    <location>
        <begin position="244"/>
        <end position="253"/>
    </location>
</feature>
<feature type="compositionally biased region" description="Low complexity" evidence="1">
    <location>
        <begin position="729"/>
        <end position="746"/>
    </location>
</feature>
<feature type="region of interest" description="Disordered" evidence="1">
    <location>
        <begin position="780"/>
        <end position="921"/>
    </location>
</feature>
<feature type="region of interest" description="Disordered" evidence="1">
    <location>
        <begin position="644"/>
        <end position="675"/>
    </location>
</feature>
<feature type="compositionally biased region" description="Polar residues" evidence="1">
    <location>
        <begin position="710"/>
        <end position="726"/>
    </location>
</feature>
<feature type="compositionally biased region" description="Polar residues" evidence="1">
    <location>
        <begin position="294"/>
        <end position="303"/>
    </location>
</feature>
<feature type="region of interest" description="Disordered" evidence="1">
    <location>
        <begin position="189"/>
        <end position="373"/>
    </location>
</feature>